<accession>A0A078KRN8</accession>
<dbReference type="KEGG" id="ccel:CCDG5_1961"/>
<organism evidence="6 7">
    <name type="scientific">[Clostridium] cellulosi</name>
    <dbReference type="NCBI Taxonomy" id="29343"/>
    <lineage>
        <taxon>Bacteria</taxon>
        <taxon>Bacillati</taxon>
        <taxon>Bacillota</taxon>
        <taxon>Clostridia</taxon>
        <taxon>Eubacteriales</taxon>
        <taxon>Oscillospiraceae</taxon>
        <taxon>Oscillospiraceae incertae sedis</taxon>
    </lineage>
</organism>
<dbReference type="GO" id="GO:0051536">
    <property type="term" value="F:iron-sulfur cluster binding"/>
    <property type="evidence" value="ECO:0007669"/>
    <property type="project" value="UniProtKB-KW"/>
</dbReference>
<dbReference type="SUPFAM" id="SSF102114">
    <property type="entry name" value="Radical SAM enzymes"/>
    <property type="match status" value="1"/>
</dbReference>
<protein>
    <submittedName>
        <fullName evidence="6">Radical SAM protein</fullName>
    </submittedName>
</protein>
<keyword evidence="4" id="KW-0411">Iron-sulfur</keyword>
<dbReference type="GO" id="GO:0003824">
    <property type="term" value="F:catalytic activity"/>
    <property type="evidence" value="ECO:0007669"/>
    <property type="project" value="InterPro"/>
</dbReference>
<evidence type="ECO:0000259" key="5">
    <source>
        <dbReference type="PROSITE" id="PS51918"/>
    </source>
</evidence>
<sequence>MSAYKKFFELTDEIEEAMLHNVLPESGRRIVDFLRTKNENYSYDPESKRYFINSFYPSFPGHAWSRAVRDFYHIAVHKKRIPIQADIVVTGKCQCRCWHCFRAKNKDVQMLDLETIKHCFSSLYDLGTATVGITGGEPMLHPDILEIIKAIPDGIEGQLYTTGHNIDKKFVSEIKHTNLTRCIISLDHYQGDKADELRHYPGAFKEALTAIEALTDANIYTAITVCITNSLLKEGEIQKYFDFVETLGINEIRIVMPIPQGNLEGKDFSHLYCDAIKFVKDFKKEHFSSAGVPAILNFCEFESPDYMGCSAGAHYLAINNDGAVTPCVAVPLSFGNIFKEDLKDIFERMEKFFPISGRICYGKRSGRVISRNNINTTKRPLPEDISLNVAEQCSISSDTAAFFKCFDVEERGQAV</sequence>
<dbReference type="Pfam" id="PF04055">
    <property type="entry name" value="Radical_SAM"/>
    <property type="match status" value="1"/>
</dbReference>
<dbReference type="STRING" id="29343.CCDG5_1961"/>
<dbReference type="Proteomes" id="UP000032431">
    <property type="component" value="Chromosome I"/>
</dbReference>
<dbReference type="PATRIC" id="fig|29343.3.peg.2059"/>
<dbReference type="AlphaFoldDB" id="A0A078KRN8"/>
<evidence type="ECO:0000256" key="3">
    <source>
        <dbReference type="ARBA" id="ARBA00023004"/>
    </source>
</evidence>
<proteinExistence type="predicted"/>
<dbReference type="HOGENOM" id="CLU_043914_1_0_9"/>
<dbReference type="PROSITE" id="PS51918">
    <property type="entry name" value="RADICAL_SAM"/>
    <property type="match status" value="1"/>
</dbReference>
<dbReference type="InterPro" id="IPR023885">
    <property type="entry name" value="4Fe4S-binding_SPASM_dom"/>
</dbReference>
<keyword evidence="1" id="KW-0949">S-adenosyl-L-methionine</keyword>
<keyword evidence="3" id="KW-0408">Iron</keyword>
<keyword evidence="2" id="KW-0479">Metal-binding</keyword>
<evidence type="ECO:0000313" key="6">
    <source>
        <dbReference type="EMBL" id="CDZ25053.1"/>
    </source>
</evidence>
<keyword evidence="7" id="KW-1185">Reference proteome</keyword>
<dbReference type="OrthoDB" id="9810775at2"/>
<dbReference type="SFLD" id="SFLDG01386">
    <property type="entry name" value="main_SPASM_domain-containing"/>
    <property type="match status" value="1"/>
</dbReference>
<reference evidence="7" key="1">
    <citation type="submission" date="2014-07" db="EMBL/GenBank/DDBJ databases">
        <authorList>
            <person name="Wibberg D."/>
        </authorList>
    </citation>
    <scope>NUCLEOTIDE SEQUENCE [LARGE SCALE GENOMIC DNA]</scope>
    <source>
        <strain evidence="7">DG5</strain>
    </source>
</reference>
<dbReference type="InterPro" id="IPR007197">
    <property type="entry name" value="rSAM"/>
</dbReference>
<dbReference type="GO" id="GO:0006783">
    <property type="term" value="P:heme biosynthetic process"/>
    <property type="evidence" value="ECO:0007669"/>
    <property type="project" value="TreeGrafter"/>
</dbReference>
<dbReference type="PANTHER" id="PTHR11228:SF7">
    <property type="entry name" value="PQQA PEPTIDE CYCLASE"/>
    <property type="match status" value="1"/>
</dbReference>
<dbReference type="Gene3D" id="3.20.20.70">
    <property type="entry name" value="Aldolase class I"/>
    <property type="match status" value="1"/>
</dbReference>
<dbReference type="EMBL" id="LM995447">
    <property type="protein sequence ID" value="CDZ25053.1"/>
    <property type="molecule type" value="Genomic_DNA"/>
</dbReference>
<dbReference type="SFLD" id="SFLDG01067">
    <property type="entry name" value="SPASM/twitch_domain_containing"/>
    <property type="match status" value="1"/>
</dbReference>
<dbReference type="InterPro" id="IPR058240">
    <property type="entry name" value="rSAM_sf"/>
</dbReference>
<dbReference type="SFLD" id="SFLDS00029">
    <property type="entry name" value="Radical_SAM"/>
    <property type="match status" value="1"/>
</dbReference>
<dbReference type="PANTHER" id="PTHR11228">
    <property type="entry name" value="RADICAL SAM DOMAIN PROTEIN"/>
    <property type="match status" value="1"/>
</dbReference>
<dbReference type="InterPro" id="IPR013785">
    <property type="entry name" value="Aldolase_TIM"/>
</dbReference>
<evidence type="ECO:0000256" key="2">
    <source>
        <dbReference type="ARBA" id="ARBA00022723"/>
    </source>
</evidence>
<feature type="domain" description="Radical SAM core" evidence="5">
    <location>
        <begin position="77"/>
        <end position="288"/>
    </location>
</feature>
<gene>
    <name evidence="6" type="ORF">CCDG5_1961</name>
</gene>
<dbReference type="CDD" id="cd01335">
    <property type="entry name" value="Radical_SAM"/>
    <property type="match status" value="1"/>
</dbReference>
<dbReference type="InterPro" id="IPR050377">
    <property type="entry name" value="Radical_SAM_PqqE_MftC-like"/>
</dbReference>
<evidence type="ECO:0000256" key="4">
    <source>
        <dbReference type="ARBA" id="ARBA00023014"/>
    </source>
</evidence>
<dbReference type="GO" id="GO:0046872">
    <property type="term" value="F:metal ion binding"/>
    <property type="evidence" value="ECO:0007669"/>
    <property type="project" value="UniProtKB-KW"/>
</dbReference>
<evidence type="ECO:0000313" key="7">
    <source>
        <dbReference type="Proteomes" id="UP000032431"/>
    </source>
</evidence>
<evidence type="ECO:0000256" key="1">
    <source>
        <dbReference type="ARBA" id="ARBA00022691"/>
    </source>
</evidence>
<dbReference type="Pfam" id="PF13186">
    <property type="entry name" value="SPASM"/>
    <property type="match status" value="1"/>
</dbReference>
<name>A0A078KRN8_9FIRM</name>